<gene>
    <name evidence="12" type="ORF">FQN60_002927</name>
</gene>
<evidence type="ECO:0000256" key="2">
    <source>
        <dbReference type="ARBA" id="ARBA00005895"/>
    </source>
</evidence>
<proteinExistence type="inferred from homology"/>
<dbReference type="PANTHER" id="PTHR13080:SF13">
    <property type="entry name" value="ATP SYNTHASE SUBUNIT F, MITOCHONDRIAL"/>
    <property type="match status" value="1"/>
</dbReference>
<evidence type="ECO:0000256" key="5">
    <source>
        <dbReference type="ARBA" id="ARBA00022781"/>
    </source>
</evidence>
<keyword evidence="3" id="KW-0813">Transport</keyword>
<evidence type="ECO:0000313" key="12">
    <source>
        <dbReference type="EMBL" id="KAA8581346.1"/>
    </source>
</evidence>
<feature type="compositionally biased region" description="Polar residues" evidence="10">
    <location>
        <begin position="141"/>
        <end position="153"/>
    </location>
</feature>
<sequence>MSSEVCPFCGKTYKRLKSHLPHCKASASSKTPPTKHDVTVNQTTSSQSVTANPLSKKSKTMSVVTSAPPNASTSSSSQSSAPVLPSTKKKKQKPSEQIRTANLPSPTTISLTSSPSLPLSSTTSKPKKLSLRASIEAAKSKQVSKGSLKGSRSASEDLPLGSTPFVADPFSSRITAGTKTNPNKDSIKEDAFLSTDTKPKAASKMKVSKMKKASQSLSKTKDTSSSLDSKVNETTSARARDNFLLDNEGEVEDLYVNTMLLKSGSGHQASITLQDVKATLGRANATRQSSRPSILSQIETTDDRSSKIRLGTSLSPVPLPTGNQDSGLVRTKAVSDQLPCNSSQHAELQSVKRQSPKSEQGTLLPLQQLEPASPAAPLLSGHLSSLMSKAGSLPHTVSMSEGLKGTGLRTISPSLTTFSSPLLAARVEPLRADDGLKLRLEVRKQNAADNGTKGAPTQRSLGQVRLREFPEWLACKMPSHPKDVVEMVQRGWQWYYKRYIDVKKGGVGGVGMLLAGYCVLGYIWSYPHLKRDRWRKYH</sequence>
<protein>
    <submittedName>
        <fullName evidence="12">Uncharacterized protein</fullName>
    </submittedName>
</protein>
<feature type="region of interest" description="Disordered" evidence="10">
    <location>
        <begin position="19"/>
        <end position="232"/>
    </location>
</feature>
<evidence type="ECO:0000256" key="3">
    <source>
        <dbReference type="ARBA" id="ARBA00022448"/>
    </source>
</evidence>
<evidence type="ECO:0000256" key="9">
    <source>
        <dbReference type="ARBA" id="ARBA00023310"/>
    </source>
</evidence>
<evidence type="ECO:0000256" key="8">
    <source>
        <dbReference type="ARBA" id="ARBA00023136"/>
    </source>
</evidence>
<dbReference type="EMBL" id="VOFY01000021">
    <property type="protein sequence ID" value="KAA8581346.1"/>
    <property type="molecule type" value="Genomic_DNA"/>
</dbReference>
<keyword evidence="11" id="KW-0812">Transmembrane</keyword>
<feature type="compositionally biased region" description="Low complexity" evidence="10">
    <location>
        <begin position="213"/>
        <end position="229"/>
    </location>
</feature>
<dbReference type="GO" id="GO:0031966">
    <property type="term" value="C:mitochondrial membrane"/>
    <property type="evidence" value="ECO:0007669"/>
    <property type="project" value="UniProtKB-SubCell"/>
</dbReference>
<dbReference type="Proteomes" id="UP000327493">
    <property type="component" value="Chromosome 21"/>
</dbReference>
<dbReference type="AlphaFoldDB" id="A0A5J5CL87"/>
<dbReference type="Pfam" id="PF10206">
    <property type="entry name" value="WRW"/>
    <property type="match status" value="1"/>
</dbReference>
<evidence type="ECO:0000256" key="4">
    <source>
        <dbReference type="ARBA" id="ARBA00022547"/>
    </source>
</evidence>
<keyword evidence="6" id="KW-0406">Ion transport</keyword>
<feature type="compositionally biased region" description="Low complexity" evidence="10">
    <location>
        <begin position="39"/>
        <end position="50"/>
    </location>
</feature>
<accession>A0A5J5CL87</accession>
<keyword evidence="13" id="KW-1185">Reference proteome</keyword>
<feature type="compositionally biased region" description="Low complexity" evidence="10">
    <location>
        <begin position="60"/>
        <end position="86"/>
    </location>
</feature>
<evidence type="ECO:0000256" key="1">
    <source>
        <dbReference type="ARBA" id="ARBA00004325"/>
    </source>
</evidence>
<evidence type="ECO:0000256" key="6">
    <source>
        <dbReference type="ARBA" id="ARBA00023065"/>
    </source>
</evidence>
<reference evidence="12 13" key="1">
    <citation type="submission" date="2019-08" db="EMBL/GenBank/DDBJ databases">
        <title>A chromosome-level genome assembly, high-density linkage maps, and genome scans reveal the genomic architecture of hybrid incompatibilities underlying speciation via character displacement in darters (Percidae: Etheostominae).</title>
        <authorList>
            <person name="Moran R.L."/>
            <person name="Catchen J.M."/>
            <person name="Fuller R.C."/>
        </authorList>
    </citation>
    <scope>NUCLEOTIDE SEQUENCE [LARGE SCALE GENOMIC DNA]</scope>
    <source>
        <strain evidence="12">EspeVRDwgs_2016</strain>
        <tissue evidence="12">Muscle</tissue>
    </source>
</reference>
<comment type="caution">
    <text evidence="12">The sequence shown here is derived from an EMBL/GenBank/DDBJ whole genome shotgun (WGS) entry which is preliminary data.</text>
</comment>
<dbReference type="GO" id="GO:0046933">
    <property type="term" value="F:proton-transporting ATP synthase activity, rotational mechanism"/>
    <property type="evidence" value="ECO:0007669"/>
    <property type="project" value="TreeGrafter"/>
</dbReference>
<evidence type="ECO:0000313" key="13">
    <source>
        <dbReference type="Proteomes" id="UP000327493"/>
    </source>
</evidence>
<keyword evidence="8 11" id="KW-0472">Membrane</keyword>
<dbReference type="GO" id="GO:0042776">
    <property type="term" value="P:proton motive force-driven mitochondrial ATP synthesis"/>
    <property type="evidence" value="ECO:0007669"/>
    <property type="project" value="TreeGrafter"/>
</dbReference>
<feature type="transmembrane region" description="Helical" evidence="11">
    <location>
        <begin position="506"/>
        <end position="526"/>
    </location>
</feature>
<keyword evidence="7" id="KW-0496">Mitochondrion</keyword>
<feature type="compositionally biased region" description="Basic residues" evidence="10">
    <location>
        <begin position="201"/>
        <end position="212"/>
    </location>
</feature>
<keyword evidence="9" id="KW-0066">ATP synthesis</keyword>
<feature type="region of interest" description="Disordered" evidence="10">
    <location>
        <begin position="283"/>
        <end position="360"/>
    </location>
</feature>
<dbReference type="PANTHER" id="PTHR13080">
    <property type="entry name" value="ATP SYNTHASE F CHAIN, MITOCHONDRIAL-RELATED"/>
    <property type="match status" value="1"/>
</dbReference>
<feature type="compositionally biased region" description="Polar residues" evidence="10">
    <location>
        <begin position="338"/>
        <end position="360"/>
    </location>
</feature>
<evidence type="ECO:0000256" key="10">
    <source>
        <dbReference type="SAM" id="MobiDB-lite"/>
    </source>
</evidence>
<name>A0A5J5CL87_9PERO</name>
<feature type="compositionally biased region" description="Low complexity" evidence="10">
    <location>
        <begin position="103"/>
        <end position="124"/>
    </location>
</feature>
<evidence type="ECO:0000256" key="11">
    <source>
        <dbReference type="SAM" id="Phobius"/>
    </source>
</evidence>
<feature type="compositionally biased region" description="Polar residues" evidence="10">
    <location>
        <begin position="285"/>
        <end position="299"/>
    </location>
</feature>
<evidence type="ECO:0000256" key="7">
    <source>
        <dbReference type="ARBA" id="ARBA00023128"/>
    </source>
</evidence>
<comment type="similarity">
    <text evidence="2">Belongs to the ATPase F chain family.</text>
</comment>
<feature type="compositionally biased region" description="Polar residues" evidence="10">
    <location>
        <begin position="172"/>
        <end position="184"/>
    </location>
</feature>
<keyword evidence="4" id="KW-0138">CF(0)</keyword>
<dbReference type="InterPro" id="IPR019344">
    <property type="entry name" value="F1F0-ATPsyn_F_prd"/>
</dbReference>
<keyword evidence="5" id="KW-0375">Hydrogen ion transport</keyword>
<keyword evidence="11" id="KW-1133">Transmembrane helix</keyword>
<organism evidence="12 13">
    <name type="scientific">Etheostoma spectabile</name>
    <name type="common">orangethroat darter</name>
    <dbReference type="NCBI Taxonomy" id="54343"/>
    <lineage>
        <taxon>Eukaryota</taxon>
        <taxon>Metazoa</taxon>
        <taxon>Chordata</taxon>
        <taxon>Craniata</taxon>
        <taxon>Vertebrata</taxon>
        <taxon>Euteleostomi</taxon>
        <taxon>Actinopterygii</taxon>
        <taxon>Neopterygii</taxon>
        <taxon>Teleostei</taxon>
        <taxon>Neoteleostei</taxon>
        <taxon>Acanthomorphata</taxon>
        <taxon>Eupercaria</taxon>
        <taxon>Perciformes</taxon>
        <taxon>Percoidei</taxon>
        <taxon>Percidae</taxon>
        <taxon>Etheostomatinae</taxon>
        <taxon>Etheostoma</taxon>
    </lineage>
</organism>
<comment type="subcellular location">
    <subcellularLocation>
        <location evidence="1">Mitochondrion membrane</location>
    </subcellularLocation>
</comment>
<dbReference type="GO" id="GO:0045259">
    <property type="term" value="C:proton-transporting ATP synthase complex"/>
    <property type="evidence" value="ECO:0007669"/>
    <property type="project" value="UniProtKB-KW"/>
</dbReference>